<accession>L8JTN7</accession>
<protein>
    <submittedName>
        <fullName evidence="1">Uncharacterized protein</fullName>
    </submittedName>
</protein>
<comment type="caution">
    <text evidence="1">The sequence shown here is derived from an EMBL/GenBank/DDBJ whole genome shotgun (WGS) entry which is preliminary data.</text>
</comment>
<gene>
    <name evidence="1" type="ORF">C900_03319</name>
</gene>
<sequence length="45" mass="5114">MIGLLVIGYWLVAGGYSWHHYLRYANSGTTNNIGENGELNCERRN</sequence>
<dbReference type="STRING" id="1237149.C900_03319"/>
<dbReference type="Proteomes" id="UP000011135">
    <property type="component" value="Unassembled WGS sequence"/>
</dbReference>
<evidence type="ECO:0000313" key="1">
    <source>
        <dbReference type="EMBL" id="ELR70884.1"/>
    </source>
</evidence>
<dbReference type="AlphaFoldDB" id="L8JTN7"/>
<organism evidence="1 2">
    <name type="scientific">Fulvivirga imtechensis AK7</name>
    <dbReference type="NCBI Taxonomy" id="1237149"/>
    <lineage>
        <taxon>Bacteria</taxon>
        <taxon>Pseudomonadati</taxon>
        <taxon>Bacteroidota</taxon>
        <taxon>Cytophagia</taxon>
        <taxon>Cytophagales</taxon>
        <taxon>Fulvivirgaceae</taxon>
        <taxon>Fulvivirga</taxon>
    </lineage>
</organism>
<reference evidence="1 2" key="1">
    <citation type="submission" date="2012-12" db="EMBL/GenBank/DDBJ databases">
        <title>Genome assembly of Fulvivirga imtechensis AK7.</title>
        <authorList>
            <person name="Nupur N."/>
            <person name="Khatri I."/>
            <person name="Kumar R."/>
            <person name="Subramanian S."/>
            <person name="Pinnaka A."/>
        </authorList>
    </citation>
    <scope>NUCLEOTIDE SEQUENCE [LARGE SCALE GENOMIC DNA]</scope>
    <source>
        <strain evidence="1 2">AK7</strain>
    </source>
</reference>
<keyword evidence="2" id="KW-1185">Reference proteome</keyword>
<dbReference type="EMBL" id="AMZN01000048">
    <property type="protein sequence ID" value="ELR70884.1"/>
    <property type="molecule type" value="Genomic_DNA"/>
</dbReference>
<proteinExistence type="predicted"/>
<evidence type="ECO:0000313" key="2">
    <source>
        <dbReference type="Proteomes" id="UP000011135"/>
    </source>
</evidence>
<name>L8JTN7_9BACT</name>